<dbReference type="Proteomes" id="UP000282184">
    <property type="component" value="Unassembled WGS sequence"/>
</dbReference>
<accession>A0A431U8U5</accession>
<dbReference type="RefSeq" id="WP_126691599.1">
    <property type="nucleotide sequence ID" value="NZ_RXOF01000001.1"/>
</dbReference>
<dbReference type="AlphaFoldDB" id="A0A431U8U5"/>
<dbReference type="Pfam" id="PF10988">
    <property type="entry name" value="DUF2807"/>
    <property type="match status" value="1"/>
</dbReference>
<feature type="domain" description="Putative auto-transporter adhesin head GIN" evidence="2">
    <location>
        <begin position="46"/>
        <end position="231"/>
    </location>
</feature>
<proteinExistence type="predicted"/>
<dbReference type="OrthoDB" id="680270at2"/>
<dbReference type="PANTHER" id="PTHR39200:SF1">
    <property type="entry name" value="AUTO-TRANSPORTER ADHESIN HEAD GIN DOMAIN-CONTAINING PROTEIN-RELATED"/>
    <property type="match status" value="1"/>
</dbReference>
<sequence length="246" mass="24892">MKTTLLPRLALPLLLAVLPILGPATAAPVVAAVPVADAREVRNVAAFSKLTLATSAEVILEQGSTQKVELEGLPEDLKEIETTVDGGKLRIGTVSKTGLNWRGLTGRVRVYVTMTKVEALSVSGSGSIQAAKELRGGTMTVAVSGSGRLQAPLAAESVEASISGSGGLRLSGSTKALSTHISGSGSIQATELQAATCEAHISGSGNCRVNVSQTLDAHISGSGSVHYAGSPKVTSRIAGSGRVSKG</sequence>
<evidence type="ECO:0000313" key="4">
    <source>
        <dbReference type="Proteomes" id="UP000282184"/>
    </source>
</evidence>
<gene>
    <name evidence="3" type="ORF">EJV47_02750</name>
</gene>
<dbReference type="PANTHER" id="PTHR39200">
    <property type="entry name" value="HYPOTHETICAL EXPORTED PROTEIN"/>
    <property type="match status" value="1"/>
</dbReference>
<feature type="signal peptide" evidence="1">
    <location>
        <begin position="1"/>
        <end position="26"/>
    </location>
</feature>
<organism evidence="3 4">
    <name type="scientific">Hymenobacter gummosus</name>
    <dbReference type="NCBI Taxonomy" id="1776032"/>
    <lineage>
        <taxon>Bacteria</taxon>
        <taxon>Pseudomonadati</taxon>
        <taxon>Bacteroidota</taxon>
        <taxon>Cytophagia</taxon>
        <taxon>Cytophagales</taxon>
        <taxon>Hymenobacteraceae</taxon>
        <taxon>Hymenobacter</taxon>
    </lineage>
</organism>
<keyword evidence="1" id="KW-0732">Signal</keyword>
<dbReference type="Gene3D" id="2.160.20.120">
    <property type="match status" value="1"/>
</dbReference>
<evidence type="ECO:0000256" key="1">
    <source>
        <dbReference type="SAM" id="SignalP"/>
    </source>
</evidence>
<reference evidence="3 4" key="1">
    <citation type="submission" date="2018-12" db="EMBL/GenBank/DDBJ databases">
        <title>Hymenobacter gummosus sp. nov., isolated from a spring.</title>
        <authorList>
            <person name="Nie L."/>
        </authorList>
    </citation>
    <scope>NUCLEOTIDE SEQUENCE [LARGE SCALE GENOMIC DNA]</scope>
    <source>
        <strain evidence="3 4">KCTC 52166</strain>
    </source>
</reference>
<keyword evidence="4" id="KW-1185">Reference proteome</keyword>
<comment type="caution">
    <text evidence="3">The sequence shown here is derived from an EMBL/GenBank/DDBJ whole genome shotgun (WGS) entry which is preliminary data.</text>
</comment>
<protein>
    <submittedName>
        <fullName evidence="3">DUF2807 domain-containing protein</fullName>
    </submittedName>
</protein>
<evidence type="ECO:0000259" key="2">
    <source>
        <dbReference type="Pfam" id="PF10988"/>
    </source>
</evidence>
<dbReference type="InterPro" id="IPR021255">
    <property type="entry name" value="DUF2807"/>
</dbReference>
<dbReference type="EMBL" id="RXOF01000001">
    <property type="protein sequence ID" value="RTQ53673.1"/>
    <property type="molecule type" value="Genomic_DNA"/>
</dbReference>
<evidence type="ECO:0000313" key="3">
    <source>
        <dbReference type="EMBL" id="RTQ53673.1"/>
    </source>
</evidence>
<feature type="chain" id="PRO_5019477678" evidence="1">
    <location>
        <begin position="27"/>
        <end position="246"/>
    </location>
</feature>
<name>A0A431U8U5_9BACT</name>